<reference evidence="1" key="1">
    <citation type="journal article" date="2014" name="Front. Microbiol.">
        <title>High frequency of phylogenetically diverse reductive dehalogenase-homologous genes in deep subseafloor sedimentary metagenomes.</title>
        <authorList>
            <person name="Kawai M."/>
            <person name="Futagami T."/>
            <person name="Toyoda A."/>
            <person name="Takaki Y."/>
            <person name="Nishi S."/>
            <person name="Hori S."/>
            <person name="Arai W."/>
            <person name="Tsubouchi T."/>
            <person name="Morono Y."/>
            <person name="Uchiyama I."/>
            <person name="Ito T."/>
            <person name="Fujiyama A."/>
            <person name="Inagaki F."/>
            <person name="Takami H."/>
        </authorList>
    </citation>
    <scope>NUCLEOTIDE SEQUENCE</scope>
    <source>
        <strain evidence="1">Expedition CK06-06</strain>
    </source>
</reference>
<evidence type="ECO:0008006" key="2">
    <source>
        <dbReference type="Google" id="ProtNLM"/>
    </source>
</evidence>
<protein>
    <recommendedName>
        <fullName evidence="2">HTH marR-type domain-containing protein</fullName>
    </recommendedName>
</protein>
<dbReference type="InterPro" id="IPR000600">
    <property type="entry name" value="ROK"/>
</dbReference>
<dbReference type="Gene3D" id="1.10.10.10">
    <property type="entry name" value="Winged helix-like DNA-binding domain superfamily/Winged helix DNA-binding domain"/>
    <property type="match status" value="1"/>
</dbReference>
<name>X1EJA7_9ZZZZ</name>
<evidence type="ECO:0000313" key="1">
    <source>
        <dbReference type="EMBL" id="GAH20440.1"/>
    </source>
</evidence>
<comment type="caution">
    <text evidence="1">The sequence shown here is derived from an EMBL/GenBank/DDBJ whole genome shotgun (WGS) entry which is preliminary data.</text>
</comment>
<accession>X1EJA7</accession>
<proteinExistence type="predicted"/>
<dbReference type="InterPro" id="IPR036390">
    <property type="entry name" value="WH_DNA-bd_sf"/>
</dbReference>
<dbReference type="SUPFAM" id="SSF46785">
    <property type="entry name" value="Winged helix' DNA-binding domain"/>
    <property type="match status" value="1"/>
</dbReference>
<dbReference type="InterPro" id="IPR036388">
    <property type="entry name" value="WH-like_DNA-bd_sf"/>
</dbReference>
<organism evidence="1">
    <name type="scientific">marine sediment metagenome</name>
    <dbReference type="NCBI Taxonomy" id="412755"/>
    <lineage>
        <taxon>unclassified sequences</taxon>
        <taxon>metagenomes</taxon>
        <taxon>ecological metagenomes</taxon>
    </lineage>
</organism>
<dbReference type="PANTHER" id="PTHR18964:SF149">
    <property type="entry name" value="BIFUNCTIONAL UDP-N-ACETYLGLUCOSAMINE 2-EPIMERASE_N-ACETYLMANNOSAMINE KINASE"/>
    <property type="match status" value="1"/>
</dbReference>
<dbReference type="PANTHER" id="PTHR18964">
    <property type="entry name" value="ROK (REPRESSOR, ORF, KINASE) FAMILY"/>
    <property type="match status" value="1"/>
</dbReference>
<gene>
    <name evidence="1" type="ORF">S03H2_04426</name>
</gene>
<sequence>MERALKFSRTVSSKLQYKINISIIFNYLRENEPISRAKISKDLNISAPAVSRVIDKLINDGYVVETEKAETKSGKKPTLLEINSRKGFVIGIDLGKEKLKIALTNLNGKITERYKGFKISNNKDIGEISRDHSFYLN</sequence>
<dbReference type="AlphaFoldDB" id="X1EJA7"/>
<dbReference type="Pfam" id="PF13412">
    <property type="entry name" value="HTH_24"/>
    <property type="match status" value="1"/>
</dbReference>
<dbReference type="EMBL" id="BARU01001754">
    <property type="protein sequence ID" value="GAH20440.1"/>
    <property type="molecule type" value="Genomic_DNA"/>
</dbReference>